<dbReference type="InterPro" id="IPR005863">
    <property type="entry name" value="UDP-N-AcMur_synth"/>
</dbReference>
<dbReference type="RefSeq" id="WP_109100079.1">
    <property type="nucleotide sequence ID" value="NZ_QDKQ01000028.1"/>
</dbReference>
<organism evidence="15 16">
    <name type="scientific">Caulobacter endophyticus</name>
    <dbReference type="NCBI Taxonomy" id="2172652"/>
    <lineage>
        <taxon>Bacteria</taxon>
        <taxon>Pseudomonadati</taxon>
        <taxon>Pseudomonadota</taxon>
        <taxon>Alphaproteobacteria</taxon>
        <taxon>Caulobacterales</taxon>
        <taxon>Caulobacteraceae</taxon>
        <taxon>Caulobacter</taxon>
    </lineage>
</organism>
<comment type="similarity">
    <text evidence="10">Belongs to the MurCDEF family. MurF subfamily.</text>
</comment>
<dbReference type="SUPFAM" id="SSF63418">
    <property type="entry name" value="MurE/MurF N-terminal domain"/>
    <property type="match status" value="1"/>
</dbReference>
<keyword evidence="6 10" id="KW-0133">Cell shape</keyword>
<dbReference type="HAMAP" id="MF_02019">
    <property type="entry name" value="MurF"/>
    <property type="match status" value="1"/>
</dbReference>
<dbReference type="InterPro" id="IPR013221">
    <property type="entry name" value="Mur_ligase_cen"/>
</dbReference>
<evidence type="ECO:0000313" key="15">
    <source>
        <dbReference type="EMBL" id="PVM91861.1"/>
    </source>
</evidence>
<dbReference type="EMBL" id="QDKQ01000028">
    <property type="protein sequence ID" value="PVM91861.1"/>
    <property type="molecule type" value="Genomic_DNA"/>
</dbReference>
<evidence type="ECO:0000256" key="10">
    <source>
        <dbReference type="HAMAP-Rule" id="MF_02019"/>
    </source>
</evidence>
<dbReference type="EC" id="6.3.2.10" evidence="10 11"/>
<comment type="catalytic activity">
    <reaction evidence="10 11">
        <text>D-alanyl-D-alanine + UDP-N-acetyl-alpha-D-muramoyl-L-alanyl-gamma-D-glutamyl-meso-2,6-diaminopimelate + ATP = UDP-N-acetyl-alpha-D-muramoyl-L-alanyl-gamma-D-glutamyl-meso-2,6-diaminopimeloyl-D-alanyl-D-alanine + ADP + phosphate + H(+)</text>
        <dbReference type="Rhea" id="RHEA:28374"/>
        <dbReference type="ChEBI" id="CHEBI:15378"/>
        <dbReference type="ChEBI" id="CHEBI:30616"/>
        <dbReference type="ChEBI" id="CHEBI:43474"/>
        <dbReference type="ChEBI" id="CHEBI:57822"/>
        <dbReference type="ChEBI" id="CHEBI:61386"/>
        <dbReference type="ChEBI" id="CHEBI:83905"/>
        <dbReference type="ChEBI" id="CHEBI:456216"/>
        <dbReference type="EC" id="6.3.2.10"/>
    </reaction>
</comment>
<dbReference type="GO" id="GO:0008360">
    <property type="term" value="P:regulation of cell shape"/>
    <property type="evidence" value="ECO:0007669"/>
    <property type="project" value="UniProtKB-KW"/>
</dbReference>
<keyword evidence="16" id="KW-1185">Reference proteome</keyword>
<dbReference type="Pfam" id="PF08245">
    <property type="entry name" value="Mur_ligase_M"/>
    <property type="match status" value="1"/>
</dbReference>
<dbReference type="Gene3D" id="3.40.1390.10">
    <property type="entry name" value="MurE/MurF, N-terminal domain"/>
    <property type="match status" value="1"/>
</dbReference>
<dbReference type="InterPro" id="IPR036615">
    <property type="entry name" value="Mur_ligase_C_dom_sf"/>
</dbReference>
<feature type="domain" description="Mur ligase C-terminal" evidence="13">
    <location>
        <begin position="329"/>
        <end position="440"/>
    </location>
</feature>
<keyword evidence="5 10" id="KW-0067">ATP-binding</keyword>
<keyword evidence="8 10" id="KW-0131">Cell cycle</keyword>
<dbReference type="GO" id="GO:0005524">
    <property type="term" value="F:ATP binding"/>
    <property type="evidence" value="ECO:0007669"/>
    <property type="project" value="UniProtKB-UniRule"/>
</dbReference>
<dbReference type="GO" id="GO:0071555">
    <property type="term" value="P:cell wall organization"/>
    <property type="evidence" value="ECO:0007669"/>
    <property type="project" value="UniProtKB-KW"/>
</dbReference>
<evidence type="ECO:0000256" key="11">
    <source>
        <dbReference type="RuleBase" id="RU004136"/>
    </source>
</evidence>
<dbReference type="OrthoDB" id="9800958at2"/>
<gene>
    <name evidence="10" type="primary">murF</name>
    <name evidence="15" type="ORF">DDF67_06390</name>
</gene>
<dbReference type="PANTHER" id="PTHR43024:SF1">
    <property type="entry name" value="UDP-N-ACETYLMURAMOYL-TRIPEPTIDE--D-ALANYL-D-ALANINE LIGASE"/>
    <property type="match status" value="1"/>
</dbReference>
<keyword evidence="7 10" id="KW-0573">Peptidoglycan synthesis</keyword>
<feature type="domain" description="Mur ligase central" evidence="14">
    <location>
        <begin position="104"/>
        <end position="292"/>
    </location>
</feature>
<comment type="pathway">
    <text evidence="10 11">Cell wall biogenesis; peptidoglycan biosynthesis.</text>
</comment>
<comment type="subcellular location">
    <subcellularLocation>
        <location evidence="10 11">Cytoplasm</location>
    </subcellularLocation>
</comment>
<evidence type="ECO:0000256" key="8">
    <source>
        <dbReference type="ARBA" id="ARBA00023306"/>
    </source>
</evidence>
<dbReference type="Proteomes" id="UP000245073">
    <property type="component" value="Unassembled WGS sequence"/>
</dbReference>
<feature type="binding site" evidence="10">
    <location>
        <begin position="106"/>
        <end position="112"/>
    </location>
    <ligand>
        <name>ATP</name>
        <dbReference type="ChEBI" id="CHEBI:30616"/>
    </ligand>
</feature>
<dbReference type="GO" id="GO:0005737">
    <property type="term" value="C:cytoplasm"/>
    <property type="evidence" value="ECO:0007669"/>
    <property type="project" value="UniProtKB-SubCell"/>
</dbReference>
<comment type="caution">
    <text evidence="15">The sequence shown here is derived from an EMBL/GenBank/DDBJ whole genome shotgun (WGS) entry which is preliminary data.</text>
</comment>
<name>A0A2T9K7T9_9CAUL</name>
<evidence type="ECO:0000256" key="7">
    <source>
        <dbReference type="ARBA" id="ARBA00022984"/>
    </source>
</evidence>
<evidence type="ECO:0000256" key="6">
    <source>
        <dbReference type="ARBA" id="ARBA00022960"/>
    </source>
</evidence>
<dbReference type="GO" id="GO:0047480">
    <property type="term" value="F:UDP-N-acetylmuramoyl-tripeptide-D-alanyl-D-alanine ligase activity"/>
    <property type="evidence" value="ECO:0007669"/>
    <property type="project" value="UniProtKB-UniRule"/>
</dbReference>
<dbReference type="Pfam" id="PF01225">
    <property type="entry name" value="Mur_ligase"/>
    <property type="match status" value="1"/>
</dbReference>
<dbReference type="NCBIfam" id="TIGR01143">
    <property type="entry name" value="murF"/>
    <property type="match status" value="1"/>
</dbReference>
<evidence type="ECO:0000259" key="12">
    <source>
        <dbReference type="Pfam" id="PF01225"/>
    </source>
</evidence>
<dbReference type="Pfam" id="PF02875">
    <property type="entry name" value="Mur_ligase_C"/>
    <property type="match status" value="1"/>
</dbReference>
<dbReference type="InterPro" id="IPR004101">
    <property type="entry name" value="Mur_ligase_C"/>
</dbReference>
<dbReference type="GO" id="GO:0051301">
    <property type="term" value="P:cell division"/>
    <property type="evidence" value="ECO:0007669"/>
    <property type="project" value="UniProtKB-KW"/>
</dbReference>
<proteinExistence type="inferred from homology"/>
<keyword evidence="2 10" id="KW-0436">Ligase</keyword>
<dbReference type="SUPFAM" id="SSF53623">
    <property type="entry name" value="MurD-like peptide ligases, catalytic domain"/>
    <property type="match status" value="1"/>
</dbReference>
<comment type="function">
    <text evidence="10 11">Involved in cell wall formation. Catalyzes the final step in the synthesis of UDP-N-acetylmuramoyl-pentapeptide, the precursor of murein.</text>
</comment>
<evidence type="ECO:0000256" key="4">
    <source>
        <dbReference type="ARBA" id="ARBA00022741"/>
    </source>
</evidence>
<dbReference type="Gene3D" id="3.90.190.20">
    <property type="entry name" value="Mur ligase, C-terminal domain"/>
    <property type="match status" value="1"/>
</dbReference>
<evidence type="ECO:0000256" key="5">
    <source>
        <dbReference type="ARBA" id="ARBA00022840"/>
    </source>
</evidence>
<dbReference type="Gene3D" id="3.40.1190.10">
    <property type="entry name" value="Mur-like, catalytic domain"/>
    <property type="match status" value="1"/>
</dbReference>
<keyword evidence="1 10" id="KW-0963">Cytoplasm</keyword>
<dbReference type="UniPathway" id="UPA00219"/>
<evidence type="ECO:0000256" key="3">
    <source>
        <dbReference type="ARBA" id="ARBA00022618"/>
    </source>
</evidence>
<dbReference type="InterPro" id="IPR035911">
    <property type="entry name" value="MurE/MurF_N"/>
</dbReference>
<dbReference type="InterPro" id="IPR000713">
    <property type="entry name" value="Mur_ligase_N"/>
</dbReference>
<reference evidence="15 16" key="1">
    <citation type="submission" date="2018-04" db="EMBL/GenBank/DDBJ databases">
        <title>The genome sequence of Caulobacter sp. 744.</title>
        <authorList>
            <person name="Gao J."/>
            <person name="Sun J."/>
        </authorList>
    </citation>
    <scope>NUCLEOTIDE SEQUENCE [LARGE SCALE GENOMIC DNA]</scope>
    <source>
        <strain evidence="15 16">774</strain>
    </source>
</reference>
<dbReference type="AlphaFoldDB" id="A0A2T9K7T9"/>
<keyword evidence="4 10" id="KW-0547">Nucleotide-binding</keyword>
<dbReference type="InterPro" id="IPR051046">
    <property type="entry name" value="MurCDEF_CellWall_CoF430Synth"/>
</dbReference>
<sequence length="461" mass="47801">MADVLWTAEEIAAATGGQVAGDFSAAGVSIDSRTVEPGDLFVALAGVRDGHEFVAQTAQKGAAGALVSQAVETPAVVVADTFKALEALGVAARERAPQARRGAVTGSVGKTSVTRAVEAGLRRAGKAHASVKSYNNHIGVPLTLARMPRDTQRAVFEVGMNHSGEITPLSKFIRPHAVAITTVGPVHLENFAEGEIGVAKAKAEIFDGLEPGGVAVLNADNQWFDLLKGEAEKAGAVVRDFGRDAAYARLVDFVVEGQGATVVAELDGQPLSFPIRQTGVHWGPNSLCVLLMLEALGVDRPTALAALADFAPIEGRGAELEIALKGGAFTLVDESYNANPVSMQAALATLGARKVAGRKIVALTDMLELGPDSPRFHAELSQAIEKAGIDLVFCAGPLMMSLWKALPQERRGGYADAAPALAQQIVEAMQPGDVVMVKGSNGSRAGAIAAALSALGLREQV</sequence>
<evidence type="ECO:0000259" key="14">
    <source>
        <dbReference type="Pfam" id="PF08245"/>
    </source>
</evidence>
<evidence type="ECO:0000313" key="16">
    <source>
        <dbReference type="Proteomes" id="UP000245073"/>
    </source>
</evidence>
<evidence type="ECO:0000259" key="13">
    <source>
        <dbReference type="Pfam" id="PF02875"/>
    </source>
</evidence>
<evidence type="ECO:0000256" key="9">
    <source>
        <dbReference type="ARBA" id="ARBA00023316"/>
    </source>
</evidence>
<dbReference type="GO" id="GO:0008766">
    <property type="term" value="F:UDP-N-acetylmuramoylalanyl-D-glutamyl-2,6-diaminopimelate-D-alanyl-D-alanine ligase activity"/>
    <property type="evidence" value="ECO:0007669"/>
    <property type="project" value="RHEA"/>
</dbReference>
<feature type="domain" description="Mur ligase N-terminal catalytic" evidence="12">
    <location>
        <begin position="27"/>
        <end position="83"/>
    </location>
</feature>
<dbReference type="PANTHER" id="PTHR43024">
    <property type="entry name" value="UDP-N-ACETYLMURAMOYL-TRIPEPTIDE--D-ALANYL-D-ALANINE LIGASE"/>
    <property type="match status" value="1"/>
</dbReference>
<keyword evidence="3 10" id="KW-0132">Cell division</keyword>
<dbReference type="SUPFAM" id="SSF53244">
    <property type="entry name" value="MurD-like peptide ligases, peptide-binding domain"/>
    <property type="match status" value="1"/>
</dbReference>
<dbReference type="InterPro" id="IPR036565">
    <property type="entry name" value="Mur-like_cat_sf"/>
</dbReference>
<keyword evidence="9 10" id="KW-0961">Cell wall biogenesis/degradation</keyword>
<dbReference type="GO" id="GO:0009252">
    <property type="term" value="P:peptidoglycan biosynthetic process"/>
    <property type="evidence" value="ECO:0007669"/>
    <property type="project" value="UniProtKB-UniRule"/>
</dbReference>
<accession>A0A2T9K7T9</accession>
<protein>
    <recommendedName>
        <fullName evidence="10 11">UDP-N-acetylmuramoyl-tripeptide--D-alanyl-D-alanine ligase</fullName>
        <ecNumber evidence="10 11">6.3.2.10</ecNumber>
    </recommendedName>
    <alternativeName>
        <fullName evidence="10">D-alanyl-D-alanine-adding enzyme</fullName>
    </alternativeName>
</protein>
<evidence type="ECO:0000256" key="1">
    <source>
        <dbReference type="ARBA" id="ARBA00022490"/>
    </source>
</evidence>
<evidence type="ECO:0000256" key="2">
    <source>
        <dbReference type="ARBA" id="ARBA00022598"/>
    </source>
</evidence>